<proteinExistence type="predicted"/>
<dbReference type="InterPro" id="IPR039331">
    <property type="entry name" value="PAPs-like"/>
</dbReference>
<accession>A0A433CXP7</accession>
<keyword evidence="2" id="KW-1185">Reference proteome</keyword>
<evidence type="ECO:0000313" key="1">
    <source>
        <dbReference type="EMBL" id="RUP43359.1"/>
    </source>
</evidence>
<dbReference type="EMBL" id="RBNI01011176">
    <property type="protein sequence ID" value="RUP43359.1"/>
    <property type="molecule type" value="Genomic_DNA"/>
</dbReference>
<protein>
    <submittedName>
        <fullName evidence="1">Metallo-dependent phosphatase-like protein</fullName>
    </submittedName>
</protein>
<gene>
    <name evidence="1" type="ORF">BC936DRAFT_137295</name>
</gene>
<dbReference type="GO" id="GO:0003993">
    <property type="term" value="F:acid phosphatase activity"/>
    <property type="evidence" value="ECO:0007669"/>
    <property type="project" value="InterPro"/>
</dbReference>
<dbReference type="InterPro" id="IPR004843">
    <property type="entry name" value="Calcineurin-like_PHP"/>
</dbReference>
<name>A0A433CXP7_9FUNG</name>
<dbReference type="PANTHER" id="PTHR22953">
    <property type="entry name" value="ACID PHOSPHATASE RELATED"/>
    <property type="match status" value="1"/>
</dbReference>
<comment type="caution">
    <text evidence="1">The sequence shown here is derived from an EMBL/GenBank/DDBJ whole genome shotgun (WGS) entry which is preliminary data.</text>
</comment>
<organism evidence="1 2">
    <name type="scientific">Jimgerdemannia flammicorona</name>
    <dbReference type="NCBI Taxonomy" id="994334"/>
    <lineage>
        <taxon>Eukaryota</taxon>
        <taxon>Fungi</taxon>
        <taxon>Fungi incertae sedis</taxon>
        <taxon>Mucoromycota</taxon>
        <taxon>Mucoromycotina</taxon>
        <taxon>Endogonomycetes</taxon>
        <taxon>Endogonales</taxon>
        <taxon>Endogonaceae</taxon>
        <taxon>Jimgerdemannia</taxon>
    </lineage>
</organism>
<dbReference type="SUPFAM" id="SSF56300">
    <property type="entry name" value="Metallo-dependent phosphatases"/>
    <property type="match status" value="1"/>
</dbReference>
<dbReference type="Gene3D" id="3.60.21.10">
    <property type="match status" value="1"/>
</dbReference>
<sequence>MPPPKHPLHLATVFDKDHSSPPTSPHPLDLYNSPSPKLPFPSHRFLTSVFSRRRRRLNLSTLVLLCLFLLWLFYDLIHLWVTILSYKLTNTLFDDGWIPCGSLRKQPILFVVDTHNVQVVWEVNCGLQNHDVRVAWGLVADSTGGHQGHGTTSNVNPVVLDDHHQVYKTVIGPLHYTGNYTYTITVSDRDKPAKALRILASHTFAWHPLESVRDHSPIRVVAIADNQFGLKTFTRITRAIATRHPPPDLLLHAGDAVQNYPNLQQWQTDLYAPLTRYNLGQRAPIIYAHGNHDFDPTLEYHYTRHTDDPWFAFSLASNAIRFIVLDSNLDSPEQDAWLRTELASPASTTARFRVVVVHIPPFIEFWDPEPWFDHGESEWGRFVRDRFVPLFEAAAVDLVVSGHQHNYERGEKNGVRYAIVGGAGGQLDLERVAEWSMYDKVVTRFHYVVMEFAKVEDDREGERLGEKWRMKWEMWDLKGKVDEFVVWEGREG</sequence>
<reference evidence="1 2" key="1">
    <citation type="journal article" date="2018" name="New Phytol.">
        <title>Phylogenomics of Endogonaceae and evolution of mycorrhizas within Mucoromycota.</title>
        <authorList>
            <person name="Chang Y."/>
            <person name="Desiro A."/>
            <person name="Na H."/>
            <person name="Sandor L."/>
            <person name="Lipzen A."/>
            <person name="Clum A."/>
            <person name="Barry K."/>
            <person name="Grigoriev I.V."/>
            <person name="Martin F.M."/>
            <person name="Stajich J.E."/>
            <person name="Smith M.E."/>
            <person name="Bonito G."/>
            <person name="Spatafora J.W."/>
        </authorList>
    </citation>
    <scope>NUCLEOTIDE SEQUENCE [LARGE SCALE GENOMIC DNA]</scope>
    <source>
        <strain evidence="1 2">GMNB39</strain>
    </source>
</reference>
<dbReference type="PANTHER" id="PTHR22953:SF153">
    <property type="entry name" value="PURPLE ACID PHOSPHATASE"/>
    <property type="match status" value="1"/>
</dbReference>
<dbReference type="InterPro" id="IPR029052">
    <property type="entry name" value="Metallo-depent_PP-like"/>
</dbReference>
<dbReference type="Proteomes" id="UP000268093">
    <property type="component" value="Unassembled WGS sequence"/>
</dbReference>
<evidence type="ECO:0000313" key="2">
    <source>
        <dbReference type="Proteomes" id="UP000268093"/>
    </source>
</evidence>
<dbReference type="OrthoDB" id="2345926at2759"/>
<dbReference type="Pfam" id="PF00149">
    <property type="entry name" value="Metallophos"/>
    <property type="match status" value="1"/>
</dbReference>